<keyword evidence="2" id="KW-1185">Reference proteome</keyword>
<gene>
    <name evidence="1" type="ORF">ONZ51_g10140</name>
</gene>
<dbReference type="Proteomes" id="UP001215151">
    <property type="component" value="Unassembled WGS sequence"/>
</dbReference>
<evidence type="ECO:0000313" key="1">
    <source>
        <dbReference type="EMBL" id="KAJ8463619.1"/>
    </source>
</evidence>
<protein>
    <submittedName>
        <fullName evidence="1">Uncharacterized protein</fullName>
    </submittedName>
</protein>
<reference evidence="1" key="1">
    <citation type="submission" date="2022-11" db="EMBL/GenBank/DDBJ databases">
        <title>Genome Sequence of Cubamyces cubensis.</title>
        <authorList>
            <person name="Buettner E."/>
        </authorList>
    </citation>
    <scope>NUCLEOTIDE SEQUENCE</scope>
    <source>
        <strain evidence="1">MPL-01</strain>
    </source>
</reference>
<proteinExistence type="predicted"/>
<organism evidence="1 2">
    <name type="scientific">Trametes cubensis</name>
    <dbReference type="NCBI Taxonomy" id="1111947"/>
    <lineage>
        <taxon>Eukaryota</taxon>
        <taxon>Fungi</taxon>
        <taxon>Dikarya</taxon>
        <taxon>Basidiomycota</taxon>
        <taxon>Agaricomycotina</taxon>
        <taxon>Agaricomycetes</taxon>
        <taxon>Polyporales</taxon>
        <taxon>Polyporaceae</taxon>
        <taxon>Trametes</taxon>
    </lineage>
</organism>
<comment type="caution">
    <text evidence="1">The sequence shown here is derived from an EMBL/GenBank/DDBJ whole genome shotgun (WGS) entry which is preliminary data.</text>
</comment>
<sequence>MTTRIVYSPSPGSYAVIRLNPVEMVRPFNDSEALNQAQAMQPQSYLVYLHWELALPFPDQPWYKFDIRPIATSLRPEDKARCISSDMCIPIYPNTKHPNGREPLRPQPEGLFPYDNCYHWFDMKARVRIRARPEEFDETSAVALDFLSQEQMLEYWDEDGLRMGKNQRKREAEAALQCSPDALTDVVDVLPKLTASVDGGVDGLSRIRDTGLQNPLDLEDADGLSMCSDCTTASEERSMCSLDDLAAMNIFSGPNDDVDVMPLVDLWISELAEHLKPEDIPSPLEMYAEFDHIANIVRQARVRSYAALMAPAHLSNEDTDSMTDDIASEKTKLKFWPPGYRRKLRAQVKRLNYRLKSMLRPPYIPIWP</sequence>
<name>A0AAD7TK23_9APHY</name>
<accession>A0AAD7TK23</accession>
<evidence type="ECO:0000313" key="2">
    <source>
        <dbReference type="Proteomes" id="UP001215151"/>
    </source>
</evidence>
<dbReference type="EMBL" id="JAPEVG010000381">
    <property type="protein sequence ID" value="KAJ8463619.1"/>
    <property type="molecule type" value="Genomic_DNA"/>
</dbReference>
<dbReference type="AlphaFoldDB" id="A0AAD7TK23"/>